<accession>A0ACB9M4J1</accession>
<dbReference type="EMBL" id="CM042889">
    <property type="protein sequence ID" value="KAI4318431.1"/>
    <property type="molecule type" value="Genomic_DNA"/>
</dbReference>
<dbReference type="Proteomes" id="UP001057402">
    <property type="component" value="Chromosome 10"/>
</dbReference>
<gene>
    <name evidence="1" type="ORF">MLD38_032134</name>
</gene>
<comment type="caution">
    <text evidence="1">The sequence shown here is derived from an EMBL/GenBank/DDBJ whole genome shotgun (WGS) entry which is preliminary data.</text>
</comment>
<name>A0ACB9M4J1_9MYRT</name>
<evidence type="ECO:0000313" key="1">
    <source>
        <dbReference type="EMBL" id="KAI4318431.1"/>
    </source>
</evidence>
<sequence length="303" mass="33387">MSAVFRMKAAGDSISSLLRGRPLSRFSGGTAAPWTPSTAVRFAPGKRAYLKSPDRPGKTAELDVSPGALSYSSRLVGWYMGMVQSRPILTKSISCSCIYTASDLSSQAIMGPSLESYDPKRTLRMAGYGMVVLGPVLHFWFSVMSKFFPNRDLASTLKKMALGQVIFGPVMTAVFFSINATLQGEKRSEVVARLKRDLFPTLVNGIMYWPLCDFITFRFIPVHLQPLMSNGFSYVWTIYLSYIASRTKECPCAKGGELWEHREVRGSSHTPNIIEIKWVPEGASAAVDWSEMPQSVPGNAAAE</sequence>
<evidence type="ECO:0000313" key="2">
    <source>
        <dbReference type="Proteomes" id="UP001057402"/>
    </source>
</evidence>
<proteinExistence type="predicted"/>
<organism evidence="1 2">
    <name type="scientific">Melastoma candidum</name>
    <dbReference type="NCBI Taxonomy" id="119954"/>
    <lineage>
        <taxon>Eukaryota</taxon>
        <taxon>Viridiplantae</taxon>
        <taxon>Streptophyta</taxon>
        <taxon>Embryophyta</taxon>
        <taxon>Tracheophyta</taxon>
        <taxon>Spermatophyta</taxon>
        <taxon>Magnoliopsida</taxon>
        <taxon>eudicotyledons</taxon>
        <taxon>Gunneridae</taxon>
        <taxon>Pentapetalae</taxon>
        <taxon>rosids</taxon>
        <taxon>malvids</taxon>
        <taxon>Myrtales</taxon>
        <taxon>Melastomataceae</taxon>
        <taxon>Melastomatoideae</taxon>
        <taxon>Melastomateae</taxon>
        <taxon>Melastoma</taxon>
    </lineage>
</organism>
<keyword evidence="2" id="KW-1185">Reference proteome</keyword>
<protein>
    <submittedName>
        <fullName evidence="1">Uncharacterized protein</fullName>
    </submittedName>
</protein>
<reference evidence="2" key="1">
    <citation type="journal article" date="2023" name="Front. Plant Sci.">
        <title>Chromosomal-level genome assembly of Melastoma candidum provides insights into trichome evolution.</title>
        <authorList>
            <person name="Zhong Y."/>
            <person name="Wu W."/>
            <person name="Sun C."/>
            <person name="Zou P."/>
            <person name="Liu Y."/>
            <person name="Dai S."/>
            <person name="Zhou R."/>
        </authorList>
    </citation>
    <scope>NUCLEOTIDE SEQUENCE [LARGE SCALE GENOMIC DNA]</scope>
</reference>